<organism evidence="1 2">
    <name type="scientific">Actinomadura fibrosa</name>
    <dbReference type="NCBI Taxonomy" id="111802"/>
    <lineage>
        <taxon>Bacteria</taxon>
        <taxon>Bacillati</taxon>
        <taxon>Actinomycetota</taxon>
        <taxon>Actinomycetes</taxon>
        <taxon>Streptosporangiales</taxon>
        <taxon>Thermomonosporaceae</taxon>
        <taxon>Actinomadura</taxon>
    </lineage>
</organism>
<keyword evidence="2" id="KW-1185">Reference proteome</keyword>
<gene>
    <name evidence="1" type="ORF">ACFQZM_47220</name>
</gene>
<dbReference type="RefSeq" id="WP_131763107.1">
    <property type="nucleotide sequence ID" value="NZ_CAACUY010000293.1"/>
</dbReference>
<evidence type="ECO:0008006" key="3">
    <source>
        <dbReference type="Google" id="ProtNLM"/>
    </source>
</evidence>
<protein>
    <recommendedName>
        <fullName evidence="3">YqaJ viral recombinase domain-containing protein</fullName>
    </recommendedName>
</protein>
<sequence length="198" mass="22859">MAGEDAHIKGREGLERAKRWLDKSTRVAYAWTNEDEGLKELLEFDWPHGKDFSFDLGGKFRGGDLEGDMFLAEVKNYDYEMTLPKHYKDFLAKCYVALTLKPKRCSHFLWISWSPFQAQRWHLHTTAETVKDAVLAERERIFGTTDEAEAFAALDIATVAGVSERIWLITLCKQQERLVISPDHYSEIEKLMKLKEGA</sequence>
<evidence type="ECO:0000313" key="1">
    <source>
        <dbReference type="EMBL" id="MFD0692151.1"/>
    </source>
</evidence>
<name>A0ABW2Y0Q3_9ACTN</name>
<dbReference type="EMBL" id="JBHTGP010000037">
    <property type="protein sequence ID" value="MFD0692151.1"/>
    <property type="molecule type" value="Genomic_DNA"/>
</dbReference>
<accession>A0ABW2Y0Q3</accession>
<comment type="caution">
    <text evidence="1">The sequence shown here is derived from an EMBL/GenBank/DDBJ whole genome shotgun (WGS) entry which is preliminary data.</text>
</comment>
<evidence type="ECO:0000313" key="2">
    <source>
        <dbReference type="Proteomes" id="UP001597063"/>
    </source>
</evidence>
<reference evidence="2" key="1">
    <citation type="journal article" date="2019" name="Int. J. Syst. Evol. Microbiol.">
        <title>The Global Catalogue of Microorganisms (GCM) 10K type strain sequencing project: providing services to taxonomists for standard genome sequencing and annotation.</title>
        <authorList>
            <consortium name="The Broad Institute Genomics Platform"/>
            <consortium name="The Broad Institute Genome Sequencing Center for Infectious Disease"/>
            <person name="Wu L."/>
            <person name="Ma J."/>
        </authorList>
    </citation>
    <scope>NUCLEOTIDE SEQUENCE [LARGE SCALE GENOMIC DNA]</scope>
    <source>
        <strain evidence="2">JCM 9371</strain>
    </source>
</reference>
<proteinExistence type="predicted"/>
<dbReference type="Proteomes" id="UP001597063">
    <property type="component" value="Unassembled WGS sequence"/>
</dbReference>